<feature type="transmembrane region" description="Helical" evidence="6">
    <location>
        <begin position="62"/>
        <end position="83"/>
    </location>
</feature>
<feature type="transmembrane region" description="Helical" evidence="6">
    <location>
        <begin position="536"/>
        <end position="558"/>
    </location>
</feature>
<evidence type="ECO:0000256" key="4">
    <source>
        <dbReference type="ARBA" id="ARBA00022989"/>
    </source>
</evidence>
<evidence type="ECO:0000256" key="5">
    <source>
        <dbReference type="ARBA" id="ARBA00023136"/>
    </source>
</evidence>
<feature type="transmembrane region" description="Helical" evidence="6">
    <location>
        <begin position="640"/>
        <end position="672"/>
    </location>
</feature>
<dbReference type="GO" id="GO:0005886">
    <property type="term" value="C:plasma membrane"/>
    <property type="evidence" value="ECO:0007669"/>
    <property type="project" value="TreeGrafter"/>
</dbReference>
<proteinExistence type="inferred from homology"/>
<organism evidence="7">
    <name type="scientific">Timema tahoe</name>
    <dbReference type="NCBI Taxonomy" id="61484"/>
    <lineage>
        <taxon>Eukaryota</taxon>
        <taxon>Metazoa</taxon>
        <taxon>Ecdysozoa</taxon>
        <taxon>Arthropoda</taxon>
        <taxon>Hexapoda</taxon>
        <taxon>Insecta</taxon>
        <taxon>Pterygota</taxon>
        <taxon>Neoptera</taxon>
        <taxon>Polyneoptera</taxon>
        <taxon>Phasmatodea</taxon>
        <taxon>Timematodea</taxon>
        <taxon>Timematoidea</taxon>
        <taxon>Timematidae</taxon>
        <taxon>Timema</taxon>
    </lineage>
</organism>
<comment type="subcellular location">
    <subcellularLocation>
        <location evidence="1">Membrane</location>
        <topology evidence="1">Multi-pass membrane protein</topology>
    </subcellularLocation>
</comment>
<feature type="transmembrane region" description="Helical" evidence="6">
    <location>
        <begin position="443"/>
        <end position="465"/>
    </location>
</feature>
<dbReference type="InterPro" id="IPR051951">
    <property type="entry name" value="UNC-93_regulatory"/>
</dbReference>
<dbReference type="GO" id="GO:0055120">
    <property type="term" value="C:striated muscle dense body"/>
    <property type="evidence" value="ECO:0007669"/>
    <property type="project" value="TreeGrafter"/>
</dbReference>
<evidence type="ECO:0000256" key="6">
    <source>
        <dbReference type="SAM" id="Phobius"/>
    </source>
</evidence>
<comment type="similarity">
    <text evidence="2">Belongs to the unc-93 family.</text>
</comment>
<evidence type="ECO:0008006" key="8">
    <source>
        <dbReference type="Google" id="ProtNLM"/>
    </source>
</evidence>
<dbReference type="GO" id="GO:0043266">
    <property type="term" value="P:regulation of potassium ion transport"/>
    <property type="evidence" value="ECO:0007669"/>
    <property type="project" value="TreeGrafter"/>
</dbReference>
<keyword evidence="5 6" id="KW-0472">Membrane</keyword>
<protein>
    <recommendedName>
        <fullName evidence="8">UNC93-like protein</fullName>
    </recommendedName>
</protein>
<keyword evidence="4 6" id="KW-1133">Transmembrane helix</keyword>
<feature type="transmembrane region" description="Helical" evidence="6">
    <location>
        <begin position="564"/>
        <end position="584"/>
    </location>
</feature>
<dbReference type="AlphaFoldDB" id="A0A7R9ICV1"/>
<keyword evidence="3 6" id="KW-0812">Transmembrane</keyword>
<evidence type="ECO:0000256" key="1">
    <source>
        <dbReference type="ARBA" id="ARBA00004141"/>
    </source>
</evidence>
<feature type="transmembrane region" description="Helical" evidence="6">
    <location>
        <begin position="593"/>
        <end position="620"/>
    </location>
</feature>
<feature type="transmembrane region" description="Helical" evidence="6">
    <location>
        <begin position="161"/>
        <end position="183"/>
    </location>
</feature>
<name>A0A7R9ICV1_9NEOP</name>
<accession>A0A7R9ICV1</accession>
<dbReference type="PANTHER" id="PTHR19444">
    <property type="entry name" value="UNC-93 RELATED"/>
    <property type="match status" value="1"/>
</dbReference>
<dbReference type="Pfam" id="PF05978">
    <property type="entry name" value="UNC-93"/>
    <property type="match status" value="1"/>
</dbReference>
<dbReference type="GO" id="GO:0006937">
    <property type="term" value="P:regulation of muscle contraction"/>
    <property type="evidence" value="ECO:0007669"/>
    <property type="project" value="TreeGrafter"/>
</dbReference>
<dbReference type="EMBL" id="OE000603">
    <property type="protein sequence ID" value="CAD7454440.1"/>
    <property type="molecule type" value="Genomic_DNA"/>
</dbReference>
<dbReference type="PANTHER" id="PTHR19444:SF50">
    <property type="match status" value="1"/>
</dbReference>
<sequence length="689" mass="76071">MKSRSNPPRTFILLKPHEGCFALKSPAVKTGVLPRSNASMSIPIEPNVTDSELYPPGEKKRILRNIVVTGVAFMVHFTSYHGVSNLQSTINKTAGLGTDSLAAVYLGLILSNLFLPVVMIRAWRGFLPTDSDRMSLTEKMRDVSEELEGLEDFKPGEKWRILRNVLILSLAFMVHFTAFQGAANLQSSINSSEGLGTASLATIYGALILSNMFLPVVMISVLMEDIILKELNGFTDDVASREVFEPEERWRILRNIAMISFAFMVQFTAFQGASNLQSSINSSEGLGTRFFSHHLRSPHSLQHVPPCRDDKWTVALSFIAYMPYIAAQFYSTFYTMIPAALFVGLGGGPLWCGKCTYLSVVADIYSKLTNIPTDTLTIRFFGVFFMIFQCSQIWGNLISSLVFSSDEADLAEDVGDHCGANFCPGTTSTANNSNLARPSDEKIYTVAGIYLGCMVLAVCIVAFGVDSLKRYNEDKRTGSGTGLSGFQLLAITLKLLKEPKQLFLMPIVIWLGVEQAFVGADYTASYVSCAWGIRNIGYVMICYGVTNSITAISTGSLVKLTGRVPIVTCAAVLHVAIIVTLLCWKPSFQDRVVFFLMSGLWGVADGVWLVQINAMCGFLFPGREEAAYSNFRLWESLGFIVAYAYSSFLCTYVKLYILLALLVVGLVGYYYIEWGERPNTKKAEKPNKD</sequence>
<dbReference type="InterPro" id="IPR010291">
    <property type="entry name" value="Ion_channel_UNC-93"/>
</dbReference>
<feature type="transmembrane region" description="Helical" evidence="6">
    <location>
        <begin position="336"/>
        <end position="364"/>
    </location>
</feature>
<dbReference type="GO" id="GO:0015459">
    <property type="term" value="F:potassium channel regulator activity"/>
    <property type="evidence" value="ECO:0007669"/>
    <property type="project" value="TreeGrafter"/>
</dbReference>
<evidence type="ECO:0000256" key="2">
    <source>
        <dbReference type="ARBA" id="ARBA00009172"/>
    </source>
</evidence>
<feature type="transmembrane region" description="Helical" evidence="6">
    <location>
        <begin position="103"/>
        <end position="123"/>
    </location>
</feature>
<feature type="transmembrane region" description="Helical" evidence="6">
    <location>
        <begin position="376"/>
        <end position="395"/>
    </location>
</feature>
<evidence type="ECO:0000313" key="7">
    <source>
        <dbReference type="EMBL" id="CAD7454440.1"/>
    </source>
</evidence>
<feature type="transmembrane region" description="Helical" evidence="6">
    <location>
        <begin position="312"/>
        <end position="330"/>
    </location>
</feature>
<gene>
    <name evidence="7" type="ORF">TTEB3V08_LOCUS2544</name>
</gene>
<reference evidence="7" key="1">
    <citation type="submission" date="2020-11" db="EMBL/GenBank/DDBJ databases">
        <authorList>
            <person name="Tran Van P."/>
        </authorList>
    </citation>
    <scope>NUCLEOTIDE SEQUENCE</scope>
</reference>
<feature type="transmembrane region" description="Helical" evidence="6">
    <location>
        <begin position="203"/>
        <end position="223"/>
    </location>
</feature>
<dbReference type="Gene3D" id="1.20.1250.20">
    <property type="entry name" value="MFS general substrate transporter like domains"/>
    <property type="match status" value="1"/>
</dbReference>
<evidence type="ECO:0000256" key="3">
    <source>
        <dbReference type="ARBA" id="ARBA00022692"/>
    </source>
</evidence>
<dbReference type="SUPFAM" id="SSF103473">
    <property type="entry name" value="MFS general substrate transporter"/>
    <property type="match status" value="1"/>
</dbReference>
<dbReference type="InterPro" id="IPR036259">
    <property type="entry name" value="MFS_trans_sf"/>
</dbReference>